<feature type="transmembrane region" description="Helical" evidence="1">
    <location>
        <begin position="100"/>
        <end position="124"/>
    </location>
</feature>
<feature type="transmembrane region" description="Helical" evidence="1">
    <location>
        <begin position="69"/>
        <end position="93"/>
    </location>
</feature>
<dbReference type="Proteomes" id="UP000070444">
    <property type="component" value="Unassembled WGS sequence"/>
</dbReference>
<keyword evidence="1" id="KW-0472">Membrane</keyword>
<proteinExistence type="predicted"/>
<keyword evidence="1" id="KW-0812">Transmembrane</keyword>
<organism evidence="2 3">
    <name type="scientific">Conidiobolus coronatus (strain ATCC 28846 / CBS 209.66 / NRRL 28638)</name>
    <name type="common">Delacroixia coronata</name>
    <dbReference type="NCBI Taxonomy" id="796925"/>
    <lineage>
        <taxon>Eukaryota</taxon>
        <taxon>Fungi</taxon>
        <taxon>Fungi incertae sedis</taxon>
        <taxon>Zoopagomycota</taxon>
        <taxon>Entomophthoromycotina</taxon>
        <taxon>Entomophthoromycetes</taxon>
        <taxon>Entomophthorales</taxon>
        <taxon>Ancylistaceae</taxon>
        <taxon>Conidiobolus</taxon>
    </lineage>
</organism>
<evidence type="ECO:0000313" key="2">
    <source>
        <dbReference type="EMBL" id="KXN66599.1"/>
    </source>
</evidence>
<dbReference type="EMBL" id="KQ964706">
    <property type="protein sequence ID" value="KXN66599.1"/>
    <property type="molecule type" value="Genomic_DNA"/>
</dbReference>
<feature type="transmembrane region" description="Helical" evidence="1">
    <location>
        <begin position="39"/>
        <end position="57"/>
    </location>
</feature>
<feature type="transmembrane region" description="Helical" evidence="1">
    <location>
        <begin position="204"/>
        <end position="224"/>
    </location>
</feature>
<keyword evidence="3" id="KW-1185">Reference proteome</keyword>
<dbReference type="AlphaFoldDB" id="A0A137NV07"/>
<sequence>MEAEKITILFLGVNIGFWCIGVLFYIIQLTGPLNSLTSILYLFTLFSFGFAVLFSYLVEINMDNNYAYIFQICTFIASNMSVSYFAILVVNTYKVIERKWLYILCAIPLPMAISVNIWCLLDTFKVFKVETSLDNYAVSIVADVLVIFTEFAINAICYLKFRKFKDIPGFKSLLNQYLSGILFSLLIDVVTRSIAFNLQLNDRTIAQITVGSGYINLNVELFLLNRIRMVLMSQIIMHNS</sequence>
<evidence type="ECO:0000256" key="1">
    <source>
        <dbReference type="SAM" id="Phobius"/>
    </source>
</evidence>
<feature type="transmembrane region" description="Helical" evidence="1">
    <location>
        <begin position="136"/>
        <end position="156"/>
    </location>
</feature>
<feature type="transmembrane region" description="Helical" evidence="1">
    <location>
        <begin position="6"/>
        <end position="27"/>
    </location>
</feature>
<keyword evidence="1" id="KW-1133">Transmembrane helix</keyword>
<reference evidence="2 3" key="1">
    <citation type="journal article" date="2015" name="Genome Biol. Evol.">
        <title>Phylogenomic analyses indicate that early fungi evolved digesting cell walls of algal ancestors of land plants.</title>
        <authorList>
            <person name="Chang Y."/>
            <person name="Wang S."/>
            <person name="Sekimoto S."/>
            <person name="Aerts A.L."/>
            <person name="Choi C."/>
            <person name="Clum A."/>
            <person name="LaButti K.M."/>
            <person name="Lindquist E.A."/>
            <person name="Yee Ngan C."/>
            <person name="Ohm R.A."/>
            <person name="Salamov A.A."/>
            <person name="Grigoriev I.V."/>
            <person name="Spatafora J.W."/>
            <person name="Berbee M.L."/>
        </authorList>
    </citation>
    <scope>NUCLEOTIDE SEQUENCE [LARGE SCALE GENOMIC DNA]</scope>
    <source>
        <strain evidence="2 3">NRRL 28638</strain>
    </source>
</reference>
<protein>
    <submittedName>
        <fullName evidence="2">Uncharacterized protein</fullName>
    </submittedName>
</protein>
<name>A0A137NV07_CONC2</name>
<feature type="transmembrane region" description="Helical" evidence="1">
    <location>
        <begin position="177"/>
        <end position="198"/>
    </location>
</feature>
<accession>A0A137NV07</accession>
<gene>
    <name evidence="2" type="ORF">CONCODRAFT_11505</name>
</gene>
<evidence type="ECO:0000313" key="3">
    <source>
        <dbReference type="Proteomes" id="UP000070444"/>
    </source>
</evidence>